<organism evidence="4 5">
    <name type="scientific">Tessaracoccus palaemonis</name>
    <dbReference type="NCBI Taxonomy" id="2829499"/>
    <lineage>
        <taxon>Bacteria</taxon>
        <taxon>Bacillati</taxon>
        <taxon>Actinomycetota</taxon>
        <taxon>Actinomycetes</taxon>
        <taxon>Propionibacteriales</taxon>
        <taxon>Propionibacteriaceae</taxon>
        <taxon>Tessaracoccus</taxon>
    </lineage>
</organism>
<evidence type="ECO:0000259" key="3">
    <source>
        <dbReference type="Pfam" id="PF06030"/>
    </source>
</evidence>
<keyword evidence="2" id="KW-0732">Signal</keyword>
<dbReference type="EMBL" id="CP079216">
    <property type="protein sequence ID" value="QXT62268.1"/>
    <property type="molecule type" value="Genomic_DNA"/>
</dbReference>
<feature type="transmembrane region" description="Helical" evidence="1">
    <location>
        <begin position="281"/>
        <end position="300"/>
    </location>
</feature>
<sequence length="321" mass="32849">MRPRVLASAILALLLVAVGLPAHADVSWSVAVSDDGSGRANYAYEEEPGSSVEDTWVLTNSGSEDITLRVFATDAITTSSGQLDLIPSDQEPTGLGSWVTTSADEVTLEPGEKQEIDVTISVPDDATPGDYAGGLVSVLAAGDGGTVAVERRLGTRIHLRVPGDVTTSLAVSDLTVDAPLALNPFAGVDLAVSYRVTNDGTGRAFAPEVLTASGPGGLGSGRTTGEVPETLPGSTVDRATTVAGVWALGPTTVSVSVQPTGIDGTMADPVTAETTVWVVPWGWIAIVAVVALAGIVVAVVRARSRYEWVDAGAADAEDSTR</sequence>
<evidence type="ECO:0000256" key="1">
    <source>
        <dbReference type="SAM" id="Phobius"/>
    </source>
</evidence>
<dbReference type="InterPro" id="IPR010317">
    <property type="entry name" value="WxLIP_PGBD"/>
</dbReference>
<dbReference type="Pfam" id="PF06030">
    <property type="entry name" value="WxLIP_PGBD"/>
    <property type="match status" value="1"/>
</dbReference>
<keyword evidence="5" id="KW-1185">Reference proteome</keyword>
<evidence type="ECO:0000313" key="4">
    <source>
        <dbReference type="EMBL" id="QXT62268.1"/>
    </source>
</evidence>
<name>A0ABX8SJG3_9ACTN</name>
<dbReference type="RefSeq" id="WP_219080951.1">
    <property type="nucleotide sequence ID" value="NZ_CP079216.1"/>
</dbReference>
<keyword evidence="1" id="KW-1133">Transmembrane helix</keyword>
<feature type="domain" description="WxL Interacting Protein peptidoglycan binding" evidence="3">
    <location>
        <begin position="57"/>
        <end position="135"/>
    </location>
</feature>
<accession>A0ABX8SJG3</accession>
<evidence type="ECO:0000313" key="5">
    <source>
        <dbReference type="Proteomes" id="UP000824504"/>
    </source>
</evidence>
<gene>
    <name evidence="4" type="ORF">KDB89_10950</name>
</gene>
<proteinExistence type="predicted"/>
<keyword evidence="1" id="KW-0812">Transmembrane</keyword>
<reference evidence="4 5" key="1">
    <citation type="submission" date="2021-07" db="EMBL/GenBank/DDBJ databases">
        <title>complete genome sequencing of Tessaracoccus sp.J1M15.</title>
        <authorList>
            <person name="Bae J.-W."/>
            <person name="Kim D.-y."/>
        </authorList>
    </citation>
    <scope>NUCLEOTIDE SEQUENCE [LARGE SCALE GENOMIC DNA]</scope>
    <source>
        <strain evidence="4 5">J1M15</strain>
    </source>
</reference>
<dbReference type="Proteomes" id="UP000824504">
    <property type="component" value="Chromosome"/>
</dbReference>
<keyword evidence="1" id="KW-0472">Membrane</keyword>
<evidence type="ECO:0000256" key="2">
    <source>
        <dbReference type="SAM" id="SignalP"/>
    </source>
</evidence>
<protein>
    <submittedName>
        <fullName evidence="4">DUF916 domain-containing protein</fullName>
    </submittedName>
</protein>
<feature type="signal peptide" evidence="2">
    <location>
        <begin position="1"/>
        <end position="24"/>
    </location>
</feature>
<feature type="chain" id="PRO_5047310290" evidence="2">
    <location>
        <begin position="25"/>
        <end position="321"/>
    </location>
</feature>